<dbReference type="PANTHER" id="PTHR23501">
    <property type="entry name" value="MAJOR FACILITATOR SUPERFAMILY"/>
    <property type="match status" value="1"/>
</dbReference>
<dbReference type="SUPFAM" id="SSF103473">
    <property type="entry name" value="MFS general substrate transporter"/>
    <property type="match status" value="2"/>
</dbReference>
<dbReference type="InterPro" id="IPR020846">
    <property type="entry name" value="MFS_dom"/>
</dbReference>
<dbReference type="GO" id="GO:0022857">
    <property type="term" value="F:transmembrane transporter activity"/>
    <property type="evidence" value="ECO:0007669"/>
    <property type="project" value="InterPro"/>
</dbReference>
<comment type="subcellular location">
    <subcellularLocation>
        <location evidence="1">Membrane</location>
        <topology evidence="1">Multi-pass membrane protein</topology>
    </subcellularLocation>
</comment>
<feature type="domain" description="Major facilitator superfamily (MFS) profile" evidence="8">
    <location>
        <begin position="1"/>
        <end position="508"/>
    </location>
</feature>
<evidence type="ECO:0000256" key="3">
    <source>
        <dbReference type="ARBA" id="ARBA00022448"/>
    </source>
</evidence>
<dbReference type="InterPro" id="IPR036259">
    <property type="entry name" value="MFS_trans_sf"/>
</dbReference>
<dbReference type="OMA" id="NIQPHLY"/>
<feature type="transmembrane region" description="Helical" evidence="7">
    <location>
        <begin position="277"/>
        <end position="294"/>
    </location>
</feature>
<dbReference type="InterPro" id="IPR011701">
    <property type="entry name" value="MFS"/>
</dbReference>
<feature type="transmembrane region" description="Helical" evidence="7">
    <location>
        <begin position="164"/>
        <end position="183"/>
    </location>
</feature>
<feature type="transmembrane region" description="Helical" evidence="7">
    <location>
        <begin position="190"/>
        <end position="211"/>
    </location>
</feature>
<dbReference type="GO" id="GO:0005886">
    <property type="term" value="C:plasma membrane"/>
    <property type="evidence" value="ECO:0007669"/>
    <property type="project" value="TreeGrafter"/>
</dbReference>
<feature type="transmembrane region" description="Helical" evidence="7">
    <location>
        <begin position="300"/>
        <end position="319"/>
    </location>
</feature>
<evidence type="ECO:0000256" key="7">
    <source>
        <dbReference type="SAM" id="Phobius"/>
    </source>
</evidence>
<organism evidence="9 10">
    <name type="scientific">Trichoderma harzianum</name>
    <name type="common">Hypocrea lixii</name>
    <dbReference type="NCBI Taxonomy" id="5544"/>
    <lineage>
        <taxon>Eukaryota</taxon>
        <taxon>Fungi</taxon>
        <taxon>Dikarya</taxon>
        <taxon>Ascomycota</taxon>
        <taxon>Pezizomycotina</taxon>
        <taxon>Sordariomycetes</taxon>
        <taxon>Hypocreomycetidae</taxon>
        <taxon>Hypocreales</taxon>
        <taxon>Hypocreaceae</taxon>
        <taxon>Trichoderma</taxon>
    </lineage>
</organism>
<gene>
    <name evidence="9" type="ORF">THAR02_06178</name>
</gene>
<dbReference type="PANTHER" id="PTHR23501:SF12">
    <property type="entry name" value="MAJOR FACILITATOR SUPERFAMILY (MFS) PROFILE DOMAIN-CONTAINING PROTEIN-RELATED"/>
    <property type="match status" value="1"/>
</dbReference>
<evidence type="ECO:0000259" key="8">
    <source>
        <dbReference type="PROSITE" id="PS50850"/>
    </source>
</evidence>
<feature type="transmembrane region" description="Helical" evidence="7">
    <location>
        <begin position="237"/>
        <end position="265"/>
    </location>
</feature>
<evidence type="ECO:0000256" key="6">
    <source>
        <dbReference type="ARBA" id="ARBA00023136"/>
    </source>
</evidence>
<accession>A0A0G0A9J2</accession>
<dbReference type="Proteomes" id="UP000034112">
    <property type="component" value="Unassembled WGS sequence"/>
</dbReference>
<feature type="transmembrane region" description="Helical" evidence="7">
    <location>
        <begin position="57"/>
        <end position="77"/>
    </location>
</feature>
<comment type="similarity">
    <text evidence="2">Belongs to the major facilitator superfamily. TCR/Tet family.</text>
</comment>
<keyword evidence="3" id="KW-0813">Transport</keyword>
<dbReference type="EMBL" id="JOKZ01000182">
    <property type="protein sequence ID" value="KKP01719.1"/>
    <property type="molecule type" value="Genomic_DNA"/>
</dbReference>
<dbReference type="AlphaFoldDB" id="A0A0G0A9J2"/>
<evidence type="ECO:0000256" key="5">
    <source>
        <dbReference type="ARBA" id="ARBA00022989"/>
    </source>
</evidence>
<evidence type="ECO:0000256" key="4">
    <source>
        <dbReference type="ARBA" id="ARBA00022692"/>
    </source>
</evidence>
<feature type="transmembrane region" description="Helical" evidence="7">
    <location>
        <begin position="386"/>
        <end position="408"/>
    </location>
</feature>
<dbReference type="OrthoDB" id="10021397at2759"/>
<keyword evidence="4 7" id="KW-0812">Transmembrane</keyword>
<sequence>MLIVGYDVSNVANVQTSVYEAFGHVELLPWVTVGYSTLSAATAPSWRKITAIYPLKIVFFISEFLMLIGSILAGAATNINMVIIGRVITGFGSAGAIMAGSIFVLLLTTPTEYARYMGLLGVCWAVGLVLGPIVGGAFAQNSHATWRWVNQGSAASSRLTSIDWIGAISHFAFVILSSMVLIFSGSTWDWGFGGTIAVWVITGVLFIFYAVQQLKPLFTTREHQIFPVALFFENRNFLLIFISTFAAGGSYGIALYYTPLFFAFTQGLSPISAAVRLLPYIGSFILSTVAAAILLPRLRIFPPFYILSGAMMLAGAGGLSTLKPNTPDGRILGLDTLVGVSVGLIWQTGNAVMSRLVSDTPGLDKSNPVEVERNEARKASLRQDTAMIHLVSQLFGVSVALSCAGCVFQNLGYNKLHNSISGLGNFSDKDIRDALAGVDSSIFRAGQDPRVIGLAIEGITTTIGKIEWIAFAGGAVTLIAGLCMKWEKLDFEVQSSDSIEKMKGNNVV</sequence>
<evidence type="ECO:0000313" key="10">
    <source>
        <dbReference type="Proteomes" id="UP000034112"/>
    </source>
</evidence>
<keyword evidence="5 7" id="KW-1133">Transmembrane helix</keyword>
<dbReference type="Pfam" id="PF07690">
    <property type="entry name" value="MFS_1"/>
    <property type="match status" value="1"/>
</dbReference>
<feature type="transmembrane region" description="Helical" evidence="7">
    <location>
        <begin position="119"/>
        <end position="139"/>
    </location>
</feature>
<proteinExistence type="inferred from homology"/>
<evidence type="ECO:0000256" key="1">
    <source>
        <dbReference type="ARBA" id="ARBA00004141"/>
    </source>
</evidence>
<dbReference type="PROSITE" id="PS50850">
    <property type="entry name" value="MFS"/>
    <property type="match status" value="1"/>
</dbReference>
<evidence type="ECO:0000256" key="2">
    <source>
        <dbReference type="ARBA" id="ARBA00007520"/>
    </source>
</evidence>
<protein>
    <submittedName>
        <fullName evidence="9">Major facilitator superfamily transporter</fullName>
    </submittedName>
</protein>
<reference evidence="10" key="1">
    <citation type="journal article" date="2015" name="Genome Announc.">
        <title>Draft whole-genome sequence of the biocontrol agent Trichoderma harzianum T6776.</title>
        <authorList>
            <person name="Baroncelli R."/>
            <person name="Piaggeschi G."/>
            <person name="Fiorini L."/>
            <person name="Bertolini E."/>
            <person name="Zapparata A."/>
            <person name="Pe M.E."/>
            <person name="Sarrocco S."/>
            <person name="Vannacci G."/>
        </authorList>
    </citation>
    <scope>NUCLEOTIDE SEQUENCE [LARGE SCALE GENOMIC DNA]</scope>
    <source>
        <strain evidence="10">T6776</strain>
    </source>
</reference>
<dbReference type="Gene3D" id="1.20.1250.20">
    <property type="entry name" value="MFS general substrate transporter like domains"/>
    <property type="match status" value="1"/>
</dbReference>
<evidence type="ECO:0000313" key="9">
    <source>
        <dbReference type="EMBL" id="KKP01719.1"/>
    </source>
</evidence>
<keyword evidence="6 7" id="KW-0472">Membrane</keyword>
<feature type="transmembrane region" description="Helical" evidence="7">
    <location>
        <begin position="83"/>
        <end position="107"/>
    </location>
</feature>
<name>A0A0G0A9J2_TRIHA</name>
<comment type="caution">
    <text evidence="9">The sequence shown here is derived from an EMBL/GenBank/DDBJ whole genome shotgun (WGS) entry which is preliminary data.</text>
</comment>